<protein>
    <submittedName>
        <fullName evidence="1">Uncharacterized protein</fullName>
    </submittedName>
</protein>
<keyword evidence="2" id="KW-1185">Reference proteome</keyword>
<comment type="caution">
    <text evidence="1">The sequence shown here is derived from an EMBL/GenBank/DDBJ whole genome shotgun (WGS) entry which is preliminary data.</text>
</comment>
<evidence type="ECO:0000313" key="2">
    <source>
        <dbReference type="Proteomes" id="UP000326757"/>
    </source>
</evidence>
<reference evidence="1 2" key="1">
    <citation type="submission" date="2019-06" db="EMBL/GenBank/DDBJ databases">
        <title>Genome Sequence of the Brown Rot Fungal Pathogen Monilinia laxa.</title>
        <authorList>
            <person name="De Miccolis Angelini R.M."/>
            <person name="Landi L."/>
            <person name="Abate D."/>
            <person name="Pollastro S."/>
            <person name="Romanazzi G."/>
            <person name="Faretra F."/>
        </authorList>
    </citation>
    <scope>NUCLEOTIDE SEQUENCE [LARGE SCALE GENOMIC DNA]</scope>
    <source>
        <strain evidence="1 2">Mlax316</strain>
    </source>
</reference>
<proteinExistence type="predicted"/>
<organism evidence="1 2">
    <name type="scientific">Monilinia laxa</name>
    <name type="common">Brown rot fungus</name>
    <name type="synonym">Sclerotinia laxa</name>
    <dbReference type="NCBI Taxonomy" id="61186"/>
    <lineage>
        <taxon>Eukaryota</taxon>
        <taxon>Fungi</taxon>
        <taxon>Dikarya</taxon>
        <taxon>Ascomycota</taxon>
        <taxon>Pezizomycotina</taxon>
        <taxon>Leotiomycetes</taxon>
        <taxon>Helotiales</taxon>
        <taxon>Sclerotiniaceae</taxon>
        <taxon>Monilinia</taxon>
    </lineage>
</organism>
<evidence type="ECO:0000313" key="1">
    <source>
        <dbReference type="EMBL" id="KAB8303578.1"/>
    </source>
</evidence>
<dbReference type="OrthoDB" id="10506533at2759"/>
<sequence>MKRGNDISTFLEYRSERDIDIDDPRVLIEVDEDEDEAEIDLHTCDHYKPNSDEEGKCSRRNSHKCLLLAIYYSCLPTVVMNQVDIPGLYAVQSHADMIHPSLITQMIQSKLSSTDTGSSVLDWSAVLKSVLDSGVKFEKLEIQQSRYNILRDREFGQVVTNHLRLDFDLVELLSGVDTDNAANHFWNNDHVSQVSLDQIGLLVWLSLLLGLTELLDETHRLALQTAVEPTTSTSVDDIAELVRGEVEESIRRI</sequence>
<dbReference type="Proteomes" id="UP000326757">
    <property type="component" value="Unassembled WGS sequence"/>
</dbReference>
<gene>
    <name evidence="1" type="ORF">EYC80_004979</name>
</gene>
<name>A0A5N6KIT5_MONLA</name>
<dbReference type="EMBL" id="VIGI01000002">
    <property type="protein sequence ID" value="KAB8303578.1"/>
    <property type="molecule type" value="Genomic_DNA"/>
</dbReference>
<dbReference type="AlphaFoldDB" id="A0A5N6KIT5"/>
<accession>A0A5N6KIT5</accession>